<protein>
    <recommendedName>
        <fullName evidence="3">High-affinity heme uptake system protein IsdE</fullName>
    </recommendedName>
    <alternativeName>
        <fullName evidence="14">Iron-regulated surface determinant protein E</fullName>
    </alternativeName>
    <alternativeName>
        <fullName evidence="13">Staphylococcal iron-regulated protein F</fullName>
    </alternativeName>
</protein>
<dbReference type="EMBL" id="FODF01000009">
    <property type="protein sequence ID" value="SEN71860.1"/>
    <property type="molecule type" value="Genomic_DNA"/>
</dbReference>
<evidence type="ECO:0000259" key="15">
    <source>
        <dbReference type="PROSITE" id="PS50983"/>
    </source>
</evidence>
<evidence type="ECO:0000256" key="11">
    <source>
        <dbReference type="ARBA" id="ARBA00023139"/>
    </source>
</evidence>
<dbReference type="GO" id="GO:0046872">
    <property type="term" value="F:metal ion binding"/>
    <property type="evidence" value="ECO:0007669"/>
    <property type="project" value="UniProtKB-KW"/>
</dbReference>
<evidence type="ECO:0000313" key="16">
    <source>
        <dbReference type="EMBL" id="SEN71860.1"/>
    </source>
</evidence>
<keyword evidence="5" id="KW-1003">Cell membrane</keyword>
<evidence type="ECO:0000256" key="14">
    <source>
        <dbReference type="ARBA" id="ARBA00031463"/>
    </source>
</evidence>
<evidence type="ECO:0000313" key="17">
    <source>
        <dbReference type="Proteomes" id="UP000199512"/>
    </source>
</evidence>
<dbReference type="RefSeq" id="WP_091975734.1">
    <property type="nucleotide sequence ID" value="NZ_CAUWDX010000011.1"/>
</dbReference>
<comment type="similarity">
    <text evidence="2">Belongs to the bacterial solute-binding protein 8 family.</text>
</comment>
<evidence type="ECO:0000256" key="5">
    <source>
        <dbReference type="ARBA" id="ARBA00022475"/>
    </source>
</evidence>
<dbReference type="Proteomes" id="UP000199512">
    <property type="component" value="Unassembled WGS sequence"/>
</dbReference>
<dbReference type="GO" id="GO:0020037">
    <property type="term" value="F:heme binding"/>
    <property type="evidence" value="ECO:0007669"/>
    <property type="project" value="InterPro"/>
</dbReference>
<dbReference type="OrthoDB" id="66025at2"/>
<dbReference type="InterPro" id="IPR050902">
    <property type="entry name" value="ABC_Transporter_SBP"/>
</dbReference>
<organism evidence="16 17">
    <name type="scientific">Peptostreptococcus russellii</name>
    <dbReference type="NCBI Taxonomy" id="215200"/>
    <lineage>
        <taxon>Bacteria</taxon>
        <taxon>Bacillati</taxon>
        <taxon>Bacillota</taxon>
        <taxon>Clostridia</taxon>
        <taxon>Peptostreptococcales</taxon>
        <taxon>Peptostreptococcaceae</taxon>
        <taxon>Peptostreptococcus</taxon>
    </lineage>
</organism>
<keyword evidence="10" id="KW-0472">Membrane</keyword>
<accession>A0A1H8ISL2</accession>
<dbReference type="SUPFAM" id="SSF53807">
    <property type="entry name" value="Helical backbone' metal receptor"/>
    <property type="match status" value="1"/>
</dbReference>
<evidence type="ECO:0000256" key="6">
    <source>
        <dbReference type="ARBA" id="ARBA00022617"/>
    </source>
</evidence>
<keyword evidence="6" id="KW-0349">Heme</keyword>
<evidence type="ECO:0000256" key="1">
    <source>
        <dbReference type="ARBA" id="ARBA00001970"/>
    </source>
</evidence>
<dbReference type="Gene3D" id="3.40.50.1980">
    <property type="entry name" value="Nitrogenase molybdenum iron protein domain"/>
    <property type="match status" value="2"/>
</dbReference>
<evidence type="ECO:0000256" key="7">
    <source>
        <dbReference type="ARBA" id="ARBA00022723"/>
    </source>
</evidence>
<evidence type="ECO:0000256" key="13">
    <source>
        <dbReference type="ARBA" id="ARBA00031148"/>
    </source>
</evidence>
<dbReference type="PROSITE" id="PS50983">
    <property type="entry name" value="FE_B12_PBP"/>
    <property type="match status" value="1"/>
</dbReference>
<dbReference type="PANTHER" id="PTHR30535">
    <property type="entry name" value="VITAMIN B12-BINDING PROTEIN"/>
    <property type="match status" value="1"/>
</dbReference>
<proteinExistence type="inferred from homology"/>
<evidence type="ECO:0000256" key="10">
    <source>
        <dbReference type="ARBA" id="ARBA00023136"/>
    </source>
</evidence>
<keyword evidence="12" id="KW-0449">Lipoprotein</keyword>
<dbReference type="NCBIfam" id="TIGR03659">
    <property type="entry name" value="IsdE"/>
    <property type="match status" value="1"/>
</dbReference>
<dbReference type="GO" id="GO:0071281">
    <property type="term" value="P:cellular response to iron ion"/>
    <property type="evidence" value="ECO:0007669"/>
    <property type="project" value="TreeGrafter"/>
</dbReference>
<evidence type="ECO:0000256" key="8">
    <source>
        <dbReference type="ARBA" id="ARBA00022729"/>
    </source>
</evidence>
<sequence>MCKFKKIILIITLFFILPLMSACVDYSSDSKVEESINKENPKIIATSMSTVFIMEKLNVDLIGVPDSKVDKLPKRYENVEKIGMAMSPDIEKIKSVNPDWVFSPVSLVSDLQVKYKNAHLRYGFLNLNNVEGMYKSIKDLGKILNRQKEADALIKEYDNFMKAYKEKNKDKKKPSVLILMGLPGSYVVATDKSYVGSLVKMSGAKNVFESEKEQFININTEDMLKKDPDIILRTAHAMPEDVMKMFKDEFEKNDVWSHFRAVKEKKVYDLDNRKFGMSAKFNYPSALEDLQKIFYGGNE</sequence>
<keyword evidence="9" id="KW-0408">Iron</keyword>
<keyword evidence="17" id="KW-1185">Reference proteome</keyword>
<keyword evidence="4" id="KW-0813">Transport</keyword>
<dbReference type="STRING" id="215200.SAMN05216454_10932"/>
<keyword evidence="11" id="KW-0564">Palmitate</keyword>
<comment type="cofactor">
    <cofactor evidence="1">
        <name>heme b</name>
        <dbReference type="ChEBI" id="CHEBI:60344"/>
    </cofactor>
</comment>
<evidence type="ECO:0000256" key="3">
    <source>
        <dbReference type="ARBA" id="ARBA00015862"/>
    </source>
</evidence>
<feature type="domain" description="Fe/B12 periplasmic-binding" evidence="15">
    <location>
        <begin position="42"/>
        <end position="298"/>
    </location>
</feature>
<evidence type="ECO:0000256" key="9">
    <source>
        <dbReference type="ARBA" id="ARBA00023004"/>
    </source>
</evidence>
<evidence type="ECO:0000256" key="2">
    <source>
        <dbReference type="ARBA" id="ARBA00008814"/>
    </source>
</evidence>
<dbReference type="InterPro" id="IPR019957">
    <property type="entry name" value="ABC_transptr_haem-bd_IsdE"/>
</dbReference>
<dbReference type="GO" id="GO:0015886">
    <property type="term" value="P:heme transport"/>
    <property type="evidence" value="ECO:0007669"/>
    <property type="project" value="InterPro"/>
</dbReference>
<gene>
    <name evidence="16" type="ORF">SAMN05216454_10932</name>
</gene>
<keyword evidence="7" id="KW-0479">Metal-binding</keyword>
<dbReference type="PANTHER" id="PTHR30535:SF36">
    <property type="entry name" value="HIGH-AFFINITY HEME UPTAKE SYSTEM PROTEIN ISDE"/>
    <property type="match status" value="1"/>
</dbReference>
<keyword evidence="8" id="KW-0732">Signal</keyword>
<dbReference type="GO" id="GO:0016020">
    <property type="term" value="C:membrane"/>
    <property type="evidence" value="ECO:0007669"/>
    <property type="project" value="InterPro"/>
</dbReference>
<dbReference type="PROSITE" id="PS51257">
    <property type="entry name" value="PROKAR_LIPOPROTEIN"/>
    <property type="match status" value="1"/>
</dbReference>
<dbReference type="AlphaFoldDB" id="A0A1H8ISL2"/>
<dbReference type="Pfam" id="PF01497">
    <property type="entry name" value="Peripla_BP_2"/>
    <property type="match status" value="1"/>
</dbReference>
<evidence type="ECO:0000256" key="12">
    <source>
        <dbReference type="ARBA" id="ARBA00023288"/>
    </source>
</evidence>
<evidence type="ECO:0000256" key="4">
    <source>
        <dbReference type="ARBA" id="ARBA00022448"/>
    </source>
</evidence>
<reference evidence="16 17" key="1">
    <citation type="submission" date="2016-10" db="EMBL/GenBank/DDBJ databases">
        <authorList>
            <person name="de Groot N.N."/>
        </authorList>
    </citation>
    <scope>NUCLEOTIDE SEQUENCE [LARGE SCALE GENOMIC DNA]</scope>
    <source>
        <strain evidence="16 17">Calf135</strain>
    </source>
</reference>
<dbReference type="InterPro" id="IPR002491">
    <property type="entry name" value="ABC_transptr_periplasmic_BD"/>
</dbReference>
<name>A0A1H8ISL2_9FIRM</name>